<gene>
    <name evidence="2" type="ORF">JOD64_003867</name>
</gene>
<dbReference type="Proteomes" id="UP000764837">
    <property type="component" value="Unassembled WGS sequence"/>
</dbReference>
<feature type="transmembrane region" description="Helical" evidence="1">
    <location>
        <begin position="87"/>
        <end position="108"/>
    </location>
</feature>
<evidence type="ECO:0000256" key="1">
    <source>
        <dbReference type="SAM" id="Phobius"/>
    </source>
</evidence>
<evidence type="ECO:0000313" key="2">
    <source>
        <dbReference type="EMBL" id="MBM7492645.1"/>
    </source>
</evidence>
<keyword evidence="3" id="KW-1185">Reference proteome</keyword>
<name>A0ABS2LWU7_9ACTN</name>
<reference evidence="2 3" key="1">
    <citation type="submission" date="2021-01" db="EMBL/GenBank/DDBJ databases">
        <title>Sequencing the genomes of 1000 actinobacteria strains.</title>
        <authorList>
            <person name="Klenk H.-P."/>
        </authorList>
    </citation>
    <scope>NUCLEOTIDE SEQUENCE [LARGE SCALE GENOMIC DNA]</scope>
    <source>
        <strain evidence="2 3">DSM 100204</strain>
    </source>
</reference>
<organism evidence="2 3">
    <name type="scientific">Micromonospora luteifusca</name>
    <dbReference type="NCBI Taxonomy" id="709860"/>
    <lineage>
        <taxon>Bacteria</taxon>
        <taxon>Bacillati</taxon>
        <taxon>Actinomycetota</taxon>
        <taxon>Actinomycetes</taxon>
        <taxon>Micromonosporales</taxon>
        <taxon>Micromonosporaceae</taxon>
        <taxon>Micromonospora</taxon>
    </lineage>
</organism>
<keyword evidence="1" id="KW-0812">Transmembrane</keyword>
<keyword evidence="1" id="KW-1133">Transmembrane helix</keyword>
<protein>
    <recommendedName>
        <fullName evidence="4">PH domain-containing protein</fullName>
    </recommendedName>
</protein>
<evidence type="ECO:0008006" key="4">
    <source>
        <dbReference type="Google" id="ProtNLM"/>
    </source>
</evidence>
<evidence type="ECO:0000313" key="3">
    <source>
        <dbReference type="Proteomes" id="UP000764837"/>
    </source>
</evidence>
<dbReference type="RefSeq" id="WP_204943489.1">
    <property type="nucleotide sequence ID" value="NZ_JAFBBP010000001.1"/>
</dbReference>
<comment type="caution">
    <text evidence="2">The sequence shown here is derived from an EMBL/GenBank/DDBJ whole genome shotgun (WGS) entry which is preliminary data.</text>
</comment>
<accession>A0ABS2LWU7</accession>
<sequence>MTNQELRLSVGASPGQRTMAVLVGVFIAAVGAAFVVLPLIAAGLLDRLAGPGDPFASYEEARDLPPGMLPPALQDSGGGGGEAGPSVFIGLCGLPFVLLGIYLVLRVLRTAASLDGSRARVRGAIGTRSVDLATARIDAGAVSYRDERDDSPAGGQRVPTIIATDRESGRRVTIPLRGMGLGSLPPSELRALADAITTGRPVDGRDGDAHAVANQLRRLAEHPPVG</sequence>
<proteinExistence type="predicted"/>
<feature type="transmembrane region" description="Helical" evidence="1">
    <location>
        <begin position="21"/>
        <end position="45"/>
    </location>
</feature>
<dbReference type="EMBL" id="JAFBBP010000001">
    <property type="protein sequence ID" value="MBM7492645.1"/>
    <property type="molecule type" value="Genomic_DNA"/>
</dbReference>
<keyword evidence="1" id="KW-0472">Membrane</keyword>